<dbReference type="Pfam" id="PF12889">
    <property type="entry name" value="DUF3829"/>
    <property type="match status" value="1"/>
</dbReference>
<dbReference type="InterPro" id="IPR024291">
    <property type="entry name" value="DUF3829"/>
</dbReference>
<dbReference type="EMBL" id="JAHLQL010000003">
    <property type="protein sequence ID" value="MBU5592279.1"/>
    <property type="molecule type" value="Genomic_DNA"/>
</dbReference>
<proteinExistence type="predicted"/>
<dbReference type="PROSITE" id="PS51257">
    <property type="entry name" value="PROKAR_LIPOPROTEIN"/>
    <property type="match status" value="1"/>
</dbReference>
<reference evidence="2 3" key="1">
    <citation type="submission" date="2021-06" db="EMBL/GenBank/DDBJ databases">
        <authorList>
            <person name="Sun Q."/>
            <person name="Li D."/>
        </authorList>
    </citation>
    <scope>NUCLEOTIDE SEQUENCE [LARGE SCALE GENOMIC DNA]</scope>
    <source>
        <strain evidence="2 3">MSJ-4</strain>
    </source>
</reference>
<dbReference type="Proteomes" id="UP000736583">
    <property type="component" value="Unassembled WGS sequence"/>
</dbReference>
<protein>
    <submittedName>
        <fullName evidence="2">YiiG family protein</fullName>
    </submittedName>
</protein>
<feature type="chain" id="PRO_5046700545" evidence="1">
    <location>
        <begin position="24"/>
        <end position="334"/>
    </location>
</feature>
<comment type="caution">
    <text evidence="2">The sequence shown here is derived from an EMBL/GenBank/DDBJ whole genome shotgun (WGS) entry which is preliminary data.</text>
</comment>
<gene>
    <name evidence="2" type="ORF">KQI89_10940</name>
</gene>
<evidence type="ECO:0000313" key="2">
    <source>
        <dbReference type="EMBL" id="MBU5592279.1"/>
    </source>
</evidence>
<evidence type="ECO:0000313" key="3">
    <source>
        <dbReference type="Proteomes" id="UP000736583"/>
    </source>
</evidence>
<evidence type="ECO:0000256" key="1">
    <source>
        <dbReference type="SAM" id="SignalP"/>
    </source>
</evidence>
<organism evidence="2 3">
    <name type="scientific">Clostridium simiarum</name>
    <dbReference type="NCBI Taxonomy" id="2841506"/>
    <lineage>
        <taxon>Bacteria</taxon>
        <taxon>Bacillati</taxon>
        <taxon>Bacillota</taxon>
        <taxon>Clostridia</taxon>
        <taxon>Eubacteriales</taxon>
        <taxon>Clostridiaceae</taxon>
        <taxon>Clostridium</taxon>
    </lineage>
</organism>
<keyword evidence="1" id="KW-0732">Signal</keyword>
<feature type="signal peptide" evidence="1">
    <location>
        <begin position="1"/>
        <end position="23"/>
    </location>
</feature>
<accession>A0ABS6F197</accession>
<sequence>MLKKFLGRIFMCLMICIFLSSCGSQEKSKEVSSKSDNGKYNAYINLNNYLTGWLSLNMQSYFNDFGFEEEITIKEKFRKKEFEGAAVTPIVEGAFKDVEKALEYTTKEPSYGLADDSMKELCPKVKEVLNTINEIDNYYSSKSFLEDDFAKGKELHKKIYNEYSECVILTEKFFYDFDLIAEEKKKESLEALKKKDMMIRYYAMDIVTKAQDIDNAFYNAEISDDNILDYDVSKYKEYYDPLIEGIDKFREYVKDDERLKKEGLNNTPFLDKFKFDLKYMEGSANNIMEILTTKDTSGKSNAKGSVRPNEKSITIRDFSTKVSSLVDSYNNLIR</sequence>
<keyword evidence="3" id="KW-1185">Reference proteome</keyword>
<name>A0ABS6F197_9CLOT</name>